<feature type="transmembrane region" description="Helical" evidence="6">
    <location>
        <begin position="379"/>
        <end position="403"/>
    </location>
</feature>
<evidence type="ECO:0000256" key="1">
    <source>
        <dbReference type="ARBA" id="ARBA00004370"/>
    </source>
</evidence>
<evidence type="ECO:0000256" key="4">
    <source>
        <dbReference type="ARBA" id="ARBA00022989"/>
    </source>
</evidence>
<evidence type="ECO:0000313" key="8">
    <source>
        <dbReference type="EMBL" id="KAK7865356.1"/>
    </source>
</evidence>
<feature type="transmembrane region" description="Helical" evidence="6">
    <location>
        <begin position="423"/>
        <end position="443"/>
    </location>
</feature>
<comment type="subcellular location">
    <subcellularLocation>
        <location evidence="1">Membrane</location>
    </subcellularLocation>
</comment>
<evidence type="ECO:0000256" key="3">
    <source>
        <dbReference type="ARBA" id="ARBA00022692"/>
    </source>
</evidence>
<dbReference type="EMBL" id="JAZDUA010000179">
    <property type="protein sequence ID" value="KAK7865356.1"/>
    <property type="molecule type" value="Genomic_DNA"/>
</dbReference>
<comment type="caution">
    <text evidence="8">The sequence shown here is derived from an EMBL/GenBank/DDBJ whole genome shotgun (WGS) entry which is preliminary data.</text>
</comment>
<feature type="transmembrane region" description="Helical" evidence="6">
    <location>
        <begin position="274"/>
        <end position="297"/>
    </location>
</feature>
<dbReference type="Gene3D" id="1.10.4160.10">
    <property type="entry name" value="Hydantoin permease"/>
    <property type="match status" value="1"/>
</dbReference>
<feature type="transmembrane region" description="Helical" evidence="6">
    <location>
        <begin position="50"/>
        <end position="73"/>
    </location>
</feature>
<keyword evidence="2" id="KW-0813">Transport</keyword>
<feature type="transmembrane region" description="Helical" evidence="6">
    <location>
        <begin position="312"/>
        <end position="335"/>
    </location>
</feature>
<evidence type="ECO:0000256" key="5">
    <source>
        <dbReference type="ARBA" id="ARBA00023136"/>
    </source>
</evidence>
<dbReference type="Proteomes" id="UP001378592">
    <property type="component" value="Unassembled WGS sequence"/>
</dbReference>
<dbReference type="Pfam" id="PF01490">
    <property type="entry name" value="Aa_trans"/>
    <property type="match status" value="1"/>
</dbReference>
<dbReference type="InterPro" id="IPR013057">
    <property type="entry name" value="AA_transpt_TM"/>
</dbReference>
<feature type="transmembrane region" description="Helical" evidence="6">
    <location>
        <begin position="356"/>
        <end position="373"/>
    </location>
</feature>
<dbReference type="AlphaFoldDB" id="A0AAN9VL93"/>
<keyword evidence="9" id="KW-1185">Reference proteome</keyword>
<gene>
    <name evidence="8" type="ORF">R5R35_006837</name>
</gene>
<evidence type="ECO:0000313" key="9">
    <source>
        <dbReference type="Proteomes" id="UP001378592"/>
    </source>
</evidence>
<name>A0AAN9VL93_9ORTH</name>
<keyword evidence="3 6" id="KW-0812">Transmembrane</keyword>
<evidence type="ECO:0000259" key="7">
    <source>
        <dbReference type="Pfam" id="PF01490"/>
    </source>
</evidence>
<sequence length="461" mass="51336">MFDLFKERSVSICYQTADETLLLTRDDNKEVGVEEARQEKNLTHHFRESGLTVLWAAVFIAGEMAGSGVLALPKAVVDAGWIGLVLIVCFCVNAGYGGTRLGACWTIIEERYPEHRTPVRNPYPIIALIAFGRKTSLLVSGCIQLTLFGAGTVYLLLASQIIQELLEVFLPHIRFCEWFLVIALLISPAMWLGTPKDFRVVGIGAILTTAFACIFIFMQIVMDKSELKTPMQLTNPTFHSFFLAFGTILFSFGGASTFPTIQNDMLQRDKFSKSVIIGFIVILILYLPVAAGGYAVYGDSVNTNIILNLKKSLFVILANILLAIHLVLAFLIVINPVCQDLEERFNIPRYFNWKRCVLRTVILGLMVFLGESIPDFGKILALVGGSTITMTTFVFPPLFYMALCDQSSDRWTNRSIPLYLRVYMWELILIGVIGGAACTYNALSDIFDADSMNKPCYVRAS</sequence>
<feature type="domain" description="Amino acid transporter transmembrane" evidence="7">
    <location>
        <begin position="51"/>
        <end position="435"/>
    </location>
</feature>
<feature type="transmembrane region" description="Helical" evidence="6">
    <location>
        <begin position="169"/>
        <end position="193"/>
    </location>
</feature>
<evidence type="ECO:0000256" key="6">
    <source>
        <dbReference type="SAM" id="Phobius"/>
    </source>
</evidence>
<dbReference type="GO" id="GO:0016020">
    <property type="term" value="C:membrane"/>
    <property type="evidence" value="ECO:0007669"/>
    <property type="project" value="UniProtKB-SubCell"/>
</dbReference>
<reference evidence="8 9" key="1">
    <citation type="submission" date="2024-03" db="EMBL/GenBank/DDBJ databases">
        <title>The genome assembly and annotation of the cricket Gryllus longicercus Weissman &amp; Gray.</title>
        <authorList>
            <person name="Szrajer S."/>
            <person name="Gray D."/>
            <person name="Ylla G."/>
        </authorList>
    </citation>
    <scope>NUCLEOTIDE SEQUENCE [LARGE SCALE GENOMIC DNA]</scope>
    <source>
        <strain evidence="8">DAG 2021-001</strain>
        <tissue evidence="8">Whole body minus gut</tissue>
    </source>
</reference>
<feature type="transmembrane region" description="Helical" evidence="6">
    <location>
        <begin position="200"/>
        <end position="221"/>
    </location>
</feature>
<accession>A0AAN9VL93</accession>
<proteinExistence type="predicted"/>
<keyword evidence="4 6" id="KW-1133">Transmembrane helix</keyword>
<feature type="transmembrane region" description="Helical" evidence="6">
    <location>
        <begin position="79"/>
        <end position="96"/>
    </location>
</feature>
<dbReference type="FunFam" id="1.20.1740.10:FF:000052">
    <property type="entry name" value="Lysine histidine transporter-like 3"/>
    <property type="match status" value="1"/>
</dbReference>
<protein>
    <recommendedName>
        <fullName evidence="7">Amino acid transporter transmembrane domain-containing protein</fullName>
    </recommendedName>
</protein>
<evidence type="ECO:0000256" key="2">
    <source>
        <dbReference type="ARBA" id="ARBA00022448"/>
    </source>
</evidence>
<dbReference type="PANTHER" id="PTHR48017">
    <property type="entry name" value="OS05G0424000 PROTEIN-RELATED"/>
    <property type="match status" value="1"/>
</dbReference>
<feature type="transmembrane region" description="Helical" evidence="6">
    <location>
        <begin position="137"/>
        <end position="157"/>
    </location>
</feature>
<feature type="transmembrane region" description="Helical" evidence="6">
    <location>
        <begin position="241"/>
        <end position="262"/>
    </location>
</feature>
<keyword evidence="5 6" id="KW-0472">Membrane</keyword>
<organism evidence="8 9">
    <name type="scientific">Gryllus longicercus</name>
    <dbReference type="NCBI Taxonomy" id="2509291"/>
    <lineage>
        <taxon>Eukaryota</taxon>
        <taxon>Metazoa</taxon>
        <taxon>Ecdysozoa</taxon>
        <taxon>Arthropoda</taxon>
        <taxon>Hexapoda</taxon>
        <taxon>Insecta</taxon>
        <taxon>Pterygota</taxon>
        <taxon>Neoptera</taxon>
        <taxon>Polyneoptera</taxon>
        <taxon>Orthoptera</taxon>
        <taxon>Ensifera</taxon>
        <taxon>Gryllidea</taxon>
        <taxon>Grylloidea</taxon>
        <taxon>Gryllidae</taxon>
        <taxon>Gryllinae</taxon>
        <taxon>Gryllus</taxon>
    </lineage>
</organism>